<gene>
    <name evidence="1" type="ORF">AVEN_241930_1</name>
    <name evidence="2" type="ORF">AVEN_64991_1</name>
</gene>
<evidence type="ECO:0000313" key="1">
    <source>
        <dbReference type="EMBL" id="GBO16439.1"/>
    </source>
</evidence>
<proteinExistence type="predicted"/>
<accession>A0A4Y2UTW5</accession>
<evidence type="ECO:0000313" key="2">
    <source>
        <dbReference type="EMBL" id="GBO16441.1"/>
    </source>
</evidence>
<sequence>MCDVRRRTNAVFAEHFILKKKAINELESEIPRLTKFIVFNISIPVSEVIVQKRPIAIDEDDAAVGTTDKRMFIDSNGAPLGHKSCRKLLKPAIVAMCGPNFHKHFVNSTSPLMSQYLTSKVIDRIANSERMPWYSIINFNIMFCR</sequence>
<dbReference type="AlphaFoldDB" id="A0A4Y2UTW5"/>
<dbReference type="EMBL" id="BGPR01040336">
    <property type="protein sequence ID" value="GBO16439.1"/>
    <property type="molecule type" value="Genomic_DNA"/>
</dbReference>
<comment type="caution">
    <text evidence="1">The sequence shown here is derived from an EMBL/GenBank/DDBJ whole genome shotgun (WGS) entry which is preliminary data.</text>
</comment>
<keyword evidence="3" id="KW-1185">Reference proteome</keyword>
<organism evidence="1 3">
    <name type="scientific">Araneus ventricosus</name>
    <name type="common">Orbweaver spider</name>
    <name type="synonym">Epeira ventricosa</name>
    <dbReference type="NCBI Taxonomy" id="182803"/>
    <lineage>
        <taxon>Eukaryota</taxon>
        <taxon>Metazoa</taxon>
        <taxon>Ecdysozoa</taxon>
        <taxon>Arthropoda</taxon>
        <taxon>Chelicerata</taxon>
        <taxon>Arachnida</taxon>
        <taxon>Araneae</taxon>
        <taxon>Araneomorphae</taxon>
        <taxon>Entelegynae</taxon>
        <taxon>Araneoidea</taxon>
        <taxon>Araneidae</taxon>
        <taxon>Araneus</taxon>
    </lineage>
</organism>
<dbReference type="EMBL" id="BGPR01040337">
    <property type="protein sequence ID" value="GBO16441.1"/>
    <property type="molecule type" value="Genomic_DNA"/>
</dbReference>
<evidence type="ECO:0000313" key="3">
    <source>
        <dbReference type="Proteomes" id="UP000499080"/>
    </source>
</evidence>
<name>A0A4Y2UTW5_ARAVE</name>
<protein>
    <submittedName>
        <fullName evidence="1">Uncharacterized protein</fullName>
    </submittedName>
</protein>
<dbReference type="Proteomes" id="UP000499080">
    <property type="component" value="Unassembled WGS sequence"/>
</dbReference>
<reference evidence="1 3" key="1">
    <citation type="journal article" date="2019" name="Sci. Rep.">
        <title>Orb-weaving spider Araneus ventricosus genome elucidates the spidroin gene catalogue.</title>
        <authorList>
            <person name="Kono N."/>
            <person name="Nakamura H."/>
            <person name="Ohtoshi R."/>
            <person name="Moran D.A.P."/>
            <person name="Shinohara A."/>
            <person name="Yoshida Y."/>
            <person name="Fujiwara M."/>
            <person name="Mori M."/>
            <person name="Tomita M."/>
            <person name="Arakawa K."/>
        </authorList>
    </citation>
    <scope>NUCLEOTIDE SEQUENCE [LARGE SCALE GENOMIC DNA]</scope>
</reference>